<keyword evidence="3" id="KW-1185">Reference proteome</keyword>
<name>A0A2K8Z2D8_9BACT</name>
<dbReference type="EMBL" id="CP025096">
    <property type="protein sequence ID" value="AUD04028.1"/>
    <property type="molecule type" value="Genomic_DNA"/>
</dbReference>
<dbReference type="RefSeq" id="WP_100990094.1">
    <property type="nucleotide sequence ID" value="NZ_CP025096.1"/>
</dbReference>
<reference evidence="2 3" key="1">
    <citation type="submission" date="2017-11" db="EMBL/GenBank/DDBJ databases">
        <title>Taxonomic description and genome sequences of Spirosoma HA7 sp. nov., isolated from pollen microhabitat of Corylus avellana.</title>
        <authorList>
            <person name="Ambika Manirajan B."/>
            <person name="Suarez C."/>
            <person name="Ratering S."/>
            <person name="Geissler-Plaum R."/>
            <person name="Cardinale M."/>
            <person name="Sylvia S."/>
        </authorList>
    </citation>
    <scope>NUCLEOTIDE SEQUENCE [LARGE SCALE GENOMIC DNA]</scope>
    <source>
        <strain evidence="2 3">HA7</strain>
    </source>
</reference>
<dbReference type="KEGG" id="spir:CWM47_20670"/>
<evidence type="ECO:0000313" key="3">
    <source>
        <dbReference type="Proteomes" id="UP000232883"/>
    </source>
</evidence>
<gene>
    <name evidence="2" type="ORF">CWM47_20670</name>
</gene>
<organism evidence="2 3">
    <name type="scientific">Spirosoma pollinicola</name>
    <dbReference type="NCBI Taxonomy" id="2057025"/>
    <lineage>
        <taxon>Bacteria</taxon>
        <taxon>Pseudomonadati</taxon>
        <taxon>Bacteroidota</taxon>
        <taxon>Cytophagia</taxon>
        <taxon>Cytophagales</taxon>
        <taxon>Cytophagaceae</taxon>
        <taxon>Spirosoma</taxon>
    </lineage>
</organism>
<feature type="transmembrane region" description="Helical" evidence="1">
    <location>
        <begin position="9"/>
        <end position="27"/>
    </location>
</feature>
<accession>A0A2K8Z2D8</accession>
<keyword evidence="1" id="KW-1133">Transmembrane helix</keyword>
<dbReference type="AlphaFoldDB" id="A0A2K8Z2D8"/>
<evidence type="ECO:0000256" key="1">
    <source>
        <dbReference type="SAM" id="Phobius"/>
    </source>
</evidence>
<sequence length="234" mass="26305">MDITPNQRGIMLLVFTGLIGWLIYYWWMLAGGRHPSKRQPTSCNLDNQSNSRLNQALLSLQEFQQQPILESARLNFLRQLDATVLHDLILLALSAVNYVVRMDEPALRYELPPLKETEPNRDFVILDKTEALTKPSYKGRLSRPMKEVMMNLEPRIESGNVFTADGRPVLVSIQLEGNTYSRYGFSRLNKACELENLMGLLIYLGTSPLTSAPVSPVVILTGGELLAILDGLES</sequence>
<evidence type="ECO:0000313" key="2">
    <source>
        <dbReference type="EMBL" id="AUD04028.1"/>
    </source>
</evidence>
<proteinExistence type="predicted"/>
<keyword evidence="1" id="KW-0472">Membrane</keyword>
<dbReference type="Proteomes" id="UP000232883">
    <property type="component" value="Chromosome"/>
</dbReference>
<keyword evidence="1" id="KW-0812">Transmembrane</keyword>
<protein>
    <submittedName>
        <fullName evidence="2">Uncharacterized protein</fullName>
    </submittedName>
</protein>